<sequence length="92" mass="10457">MILKIVPILVFINVVSAIDLRMKDRDHESPDPYRSSPVAKIGDYPFPTNPMNDRAKGYIDQGRVKSAITNYGSFINWDNHPSGIWGDYSYLP</sequence>
<feature type="region of interest" description="Disordered" evidence="1">
    <location>
        <begin position="25"/>
        <end position="48"/>
    </location>
</feature>
<gene>
    <name evidence="2" type="ORF">METZ01_LOCUS138560</name>
</gene>
<organism evidence="2">
    <name type="scientific">marine metagenome</name>
    <dbReference type="NCBI Taxonomy" id="408172"/>
    <lineage>
        <taxon>unclassified sequences</taxon>
        <taxon>metagenomes</taxon>
        <taxon>ecological metagenomes</taxon>
    </lineage>
</organism>
<feature type="non-terminal residue" evidence="2">
    <location>
        <position position="92"/>
    </location>
</feature>
<protein>
    <submittedName>
        <fullName evidence="2">Uncharacterized protein</fullName>
    </submittedName>
</protein>
<dbReference type="EMBL" id="UINC01020404">
    <property type="protein sequence ID" value="SVA85706.1"/>
    <property type="molecule type" value="Genomic_DNA"/>
</dbReference>
<proteinExistence type="predicted"/>
<reference evidence="2" key="1">
    <citation type="submission" date="2018-05" db="EMBL/GenBank/DDBJ databases">
        <authorList>
            <person name="Lanie J.A."/>
            <person name="Ng W.-L."/>
            <person name="Kazmierczak K.M."/>
            <person name="Andrzejewski T.M."/>
            <person name="Davidsen T.M."/>
            <person name="Wayne K.J."/>
            <person name="Tettelin H."/>
            <person name="Glass J.I."/>
            <person name="Rusch D."/>
            <person name="Podicherti R."/>
            <person name="Tsui H.-C.T."/>
            <person name="Winkler M.E."/>
        </authorList>
    </citation>
    <scope>NUCLEOTIDE SEQUENCE</scope>
</reference>
<evidence type="ECO:0000256" key="1">
    <source>
        <dbReference type="SAM" id="MobiDB-lite"/>
    </source>
</evidence>
<accession>A0A381Z8S7</accession>
<dbReference type="AlphaFoldDB" id="A0A381Z8S7"/>
<evidence type="ECO:0000313" key="2">
    <source>
        <dbReference type="EMBL" id="SVA85706.1"/>
    </source>
</evidence>
<name>A0A381Z8S7_9ZZZZ</name>